<proteinExistence type="predicted"/>
<organism evidence="2 3">
    <name type="scientific">Ciona savignyi</name>
    <name type="common">Pacific transparent sea squirt</name>
    <dbReference type="NCBI Taxonomy" id="51511"/>
    <lineage>
        <taxon>Eukaryota</taxon>
        <taxon>Metazoa</taxon>
        <taxon>Chordata</taxon>
        <taxon>Tunicata</taxon>
        <taxon>Ascidiacea</taxon>
        <taxon>Phlebobranchia</taxon>
        <taxon>Cionidae</taxon>
        <taxon>Ciona</taxon>
    </lineage>
</organism>
<sequence>MQPPNPEPPKSSGIKFTKFTWKRTQKDDANGKEPPKTQKTEDEEKPKLQMKLKTTSTQLRNIGKVRTGLSSKVPNFAPHTRVISKPQFRGTQQPQHNPGNNVSVSTFLAASKKSIPAVPPSAPMEKPEPPKEPPPPTPKPPSIITKIENKEPPPPGTEEIENDGAESDASGISMELASDED</sequence>
<feature type="compositionally biased region" description="Polar residues" evidence="1">
    <location>
        <begin position="89"/>
        <end position="108"/>
    </location>
</feature>
<dbReference type="HOGENOM" id="CLU_1488535_0_0_1"/>
<reference evidence="3" key="1">
    <citation type="submission" date="2003-08" db="EMBL/GenBank/DDBJ databases">
        <authorList>
            <person name="Birren B."/>
            <person name="Nusbaum C."/>
            <person name="Abebe A."/>
            <person name="Abouelleil A."/>
            <person name="Adekoya E."/>
            <person name="Ait-zahra M."/>
            <person name="Allen N."/>
            <person name="Allen T."/>
            <person name="An P."/>
            <person name="Anderson M."/>
            <person name="Anderson S."/>
            <person name="Arachchi H."/>
            <person name="Armbruster J."/>
            <person name="Bachantsang P."/>
            <person name="Baldwin J."/>
            <person name="Barry A."/>
            <person name="Bayul T."/>
            <person name="Blitshsteyn B."/>
            <person name="Bloom T."/>
            <person name="Blye J."/>
            <person name="Boguslavskiy L."/>
            <person name="Borowsky M."/>
            <person name="Boukhgalter B."/>
            <person name="Brunache A."/>
            <person name="Butler J."/>
            <person name="Calixte N."/>
            <person name="Calvo S."/>
            <person name="Camarata J."/>
            <person name="Campo K."/>
            <person name="Chang J."/>
            <person name="Cheshatsang Y."/>
            <person name="Citroen M."/>
            <person name="Collymore A."/>
            <person name="Considine T."/>
            <person name="Cook A."/>
            <person name="Cooke P."/>
            <person name="Corum B."/>
            <person name="Cuomo C."/>
            <person name="David R."/>
            <person name="Dawoe T."/>
            <person name="Degray S."/>
            <person name="Dodge S."/>
            <person name="Dooley K."/>
            <person name="Dorje P."/>
            <person name="Dorjee K."/>
            <person name="Dorris L."/>
            <person name="Duffey N."/>
            <person name="Dupes A."/>
            <person name="Elkins T."/>
            <person name="Engels R."/>
            <person name="Erickson J."/>
            <person name="Farina A."/>
            <person name="Faro S."/>
            <person name="Ferreira P."/>
            <person name="Fischer H."/>
            <person name="Fitzgerald M."/>
            <person name="Foley K."/>
            <person name="Gage D."/>
            <person name="Galagan J."/>
            <person name="Gearin G."/>
            <person name="Gnerre S."/>
            <person name="Gnirke A."/>
            <person name="Goyette A."/>
            <person name="Graham J."/>
            <person name="Grandbois E."/>
            <person name="Gyaltsen K."/>
            <person name="Hafez N."/>
            <person name="Hagopian D."/>
            <person name="Hagos B."/>
            <person name="Hall J."/>
            <person name="Hatcher B."/>
            <person name="Heller A."/>
            <person name="Higgins H."/>
            <person name="Honan T."/>
            <person name="Horn A."/>
            <person name="Houde N."/>
            <person name="Hughes L."/>
            <person name="Hulme W."/>
            <person name="Husby E."/>
            <person name="Iliev I."/>
            <person name="Jaffe D."/>
            <person name="Jones C."/>
            <person name="Kamal M."/>
            <person name="Kamat A."/>
            <person name="Kamvysselis M."/>
            <person name="Karlsson E."/>
            <person name="Kells C."/>
            <person name="Kieu A."/>
            <person name="Kisner P."/>
            <person name="Kodira C."/>
            <person name="Kulbokas E."/>
            <person name="Labutti K."/>
            <person name="Lama D."/>
            <person name="Landers T."/>
            <person name="Leger J."/>
            <person name="Levine S."/>
            <person name="Lewis D."/>
            <person name="Lewis T."/>
            <person name="Lindblad-toh K."/>
            <person name="Liu X."/>
            <person name="Lokyitsang T."/>
            <person name="Lokyitsang Y."/>
            <person name="Lucien O."/>
            <person name="Lui A."/>
            <person name="Ma L.J."/>
            <person name="Mabbitt R."/>
            <person name="Macdonald J."/>
            <person name="Maclean C."/>
            <person name="Major J."/>
            <person name="Manning J."/>
            <person name="Marabella R."/>
            <person name="Maru K."/>
            <person name="Matthews C."/>
            <person name="Mauceli E."/>
            <person name="Mccarthy M."/>
            <person name="Mcdonough S."/>
            <person name="Mcghee T."/>
            <person name="Meldrim J."/>
            <person name="Meneus L."/>
            <person name="Mesirov J."/>
            <person name="Mihalev A."/>
            <person name="Mihova T."/>
            <person name="Mikkelsen T."/>
            <person name="Mlenga V."/>
            <person name="Moru K."/>
            <person name="Mozes J."/>
            <person name="Mulrain L."/>
            <person name="Munson G."/>
            <person name="Naylor J."/>
            <person name="Newes C."/>
            <person name="Nguyen C."/>
            <person name="Nguyen N."/>
            <person name="Nguyen T."/>
            <person name="Nicol R."/>
            <person name="Nielsen C."/>
            <person name="Nizzari M."/>
            <person name="Norbu C."/>
            <person name="Norbu N."/>
            <person name="O'donnell P."/>
            <person name="Okoawo O."/>
            <person name="O'leary S."/>
            <person name="Omotosho B."/>
            <person name="O'neill K."/>
            <person name="Osman S."/>
            <person name="Parker S."/>
            <person name="Perrin D."/>
            <person name="Phunkhang P."/>
            <person name="Piqani B."/>
            <person name="Purcell S."/>
            <person name="Rachupka T."/>
            <person name="Ramasamy U."/>
            <person name="Rameau R."/>
            <person name="Ray V."/>
            <person name="Raymond C."/>
            <person name="Retta R."/>
            <person name="Richardson S."/>
            <person name="Rise C."/>
            <person name="Rodriguez J."/>
            <person name="Rogers J."/>
            <person name="Rogov P."/>
            <person name="Rutman M."/>
            <person name="Schupbach R."/>
            <person name="Seaman C."/>
            <person name="Settipalli S."/>
            <person name="Sharpe T."/>
            <person name="Sheridan J."/>
            <person name="Sherpa N."/>
            <person name="Shi J."/>
            <person name="Smirnov S."/>
            <person name="Smith C."/>
            <person name="Sougnez C."/>
            <person name="Spencer B."/>
            <person name="Stalker J."/>
            <person name="Stange-thomann N."/>
            <person name="Stavropoulos S."/>
            <person name="Stetson K."/>
            <person name="Stone C."/>
            <person name="Stone S."/>
            <person name="Stubbs M."/>
            <person name="Talamas J."/>
            <person name="Tchuinga P."/>
            <person name="Tenzing P."/>
            <person name="Tesfaye S."/>
            <person name="Theodore J."/>
            <person name="Thoulutsang Y."/>
            <person name="Topham K."/>
            <person name="Towey S."/>
            <person name="Tsamla T."/>
            <person name="Tsomo N."/>
            <person name="Vallee D."/>
            <person name="Vassiliev H."/>
            <person name="Venkataraman V."/>
            <person name="Vinson J."/>
            <person name="Vo A."/>
            <person name="Wade C."/>
            <person name="Wang S."/>
            <person name="Wangchuk T."/>
            <person name="Wangdi T."/>
            <person name="Whittaker C."/>
            <person name="Wilkinson J."/>
            <person name="Wu Y."/>
            <person name="Wyman D."/>
            <person name="Yadav S."/>
            <person name="Yang S."/>
            <person name="Yang X."/>
            <person name="Yeager S."/>
            <person name="Yee E."/>
            <person name="Young G."/>
            <person name="Zainoun J."/>
            <person name="Zembeck L."/>
            <person name="Zimmer A."/>
            <person name="Zody M."/>
            <person name="Lander E."/>
        </authorList>
    </citation>
    <scope>NUCLEOTIDE SEQUENCE [LARGE SCALE GENOMIC DNA]</scope>
</reference>
<keyword evidence="3" id="KW-1185">Reference proteome</keyword>
<dbReference type="AlphaFoldDB" id="H2YZR6"/>
<name>H2YZR6_CIOSA</name>
<dbReference type="Proteomes" id="UP000007875">
    <property type="component" value="Unassembled WGS sequence"/>
</dbReference>
<feature type="compositionally biased region" description="Basic and acidic residues" evidence="1">
    <location>
        <begin position="24"/>
        <end position="47"/>
    </location>
</feature>
<evidence type="ECO:0000313" key="3">
    <source>
        <dbReference type="Proteomes" id="UP000007875"/>
    </source>
</evidence>
<feature type="compositionally biased region" description="Pro residues" evidence="1">
    <location>
        <begin position="132"/>
        <end position="141"/>
    </location>
</feature>
<feature type="region of interest" description="Disordered" evidence="1">
    <location>
        <begin position="1"/>
        <end position="181"/>
    </location>
</feature>
<dbReference type="Ensembl" id="ENSCSAVT00000010959.1">
    <property type="protein sequence ID" value="ENSCSAVP00000010828.1"/>
    <property type="gene ID" value="ENSCSAVG00000006351.1"/>
</dbReference>
<evidence type="ECO:0000313" key="2">
    <source>
        <dbReference type="Ensembl" id="ENSCSAVP00000010828.1"/>
    </source>
</evidence>
<accession>H2YZR6</accession>
<evidence type="ECO:0000256" key="1">
    <source>
        <dbReference type="SAM" id="MobiDB-lite"/>
    </source>
</evidence>
<reference evidence="2" key="3">
    <citation type="submission" date="2025-09" db="UniProtKB">
        <authorList>
            <consortium name="Ensembl"/>
        </authorList>
    </citation>
    <scope>IDENTIFICATION</scope>
</reference>
<reference evidence="2" key="2">
    <citation type="submission" date="2025-08" db="UniProtKB">
        <authorList>
            <consortium name="Ensembl"/>
        </authorList>
    </citation>
    <scope>IDENTIFICATION</scope>
</reference>
<protein>
    <submittedName>
        <fullName evidence="2">Uncharacterized protein</fullName>
    </submittedName>
</protein>